<dbReference type="OrthoDB" id="193997at2"/>
<keyword evidence="2" id="KW-1185">Reference proteome</keyword>
<dbReference type="GO" id="GO:0016301">
    <property type="term" value="F:kinase activity"/>
    <property type="evidence" value="ECO:0007669"/>
    <property type="project" value="UniProtKB-KW"/>
</dbReference>
<evidence type="ECO:0000313" key="2">
    <source>
        <dbReference type="Proteomes" id="UP000255207"/>
    </source>
</evidence>
<keyword evidence="1" id="KW-0808">Transferase</keyword>
<reference evidence="2" key="1">
    <citation type="submission" date="2018-07" db="EMBL/GenBank/DDBJ databases">
        <authorList>
            <person name="Safronova V.I."/>
            <person name="Chirak E.R."/>
            <person name="Sazanova A.L."/>
        </authorList>
    </citation>
    <scope>NUCLEOTIDE SEQUENCE [LARGE SCALE GENOMIC DNA]</scope>
    <source>
        <strain evidence="2">RCAM04685</strain>
    </source>
</reference>
<dbReference type="RefSeq" id="WP_114827468.1">
    <property type="nucleotide sequence ID" value="NZ_QQTO01000019.1"/>
</dbReference>
<sequence>MTVADAIIHINGWPGSGKLTIARELASLLGARLLDNHTIINPAEALFDRRDPLYRPLRKGLRAVIFDHVAQMKPGVLILTDAISDDAFDSALFEEYRALAAQRGALLVSVVLNCSPEKNAERLVAAGRAERHKLTDPAVLASLRAAHHLLRPAGVPLIELDVSELEPADAAAILMERCREALESSLEPAGPRQ</sequence>
<protein>
    <submittedName>
        <fullName evidence="1">Nucleoside kinase</fullName>
    </submittedName>
</protein>
<dbReference type="Gene3D" id="3.40.50.300">
    <property type="entry name" value="P-loop containing nucleotide triphosphate hydrolases"/>
    <property type="match status" value="1"/>
</dbReference>
<dbReference type="EMBL" id="QQTP01000001">
    <property type="protein sequence ID" value="RDJ29350.1"/>
    <property type="molecule type" value="Genomic_DNA"/>
</dbReference>
<accession>A0A370LBZ6</accession>
<dbReference type="SUPFAM" id="SSF52540">
    <property type="entry name" value="P-loop containing nucleoside triphosphate hydrolases"/>
    <property type="match status" value="1"/>
</dbReference>
<proteinExistence type="predicted"/>
<keyword evidence="1" id="KW-0418">Kinase</keyword>
<organism evidence="1 2">
    <name type="scientific">Bosea caraganae</name>
    <dbReference type="NCBI Taxonomy" id="2763117"/>
    <lineage>
        <taxon>Bacteria</taxon>
        <taxon>Pseudomonadati</taxon>
        <taxon>Pseudomonadota</taxon>
        <taxon>Alphaproteobacteria</taxon>
        <taxon>Hyphomicrobiales</taxon>
        <taxon>Boseaceae</taxon>
        <taxon>Bosea</taxon>
    </lineage>
</organism>
<gene>
    <name evidence="1" type="ORF">DWE98_01990</name>
</gene>
<dbReference type="InterPro" id="IPR027417">
    <property type="entry name" value="P-loop_NTPase"/>
</dbReference>
<dbReference type="Pfam" id="PF13238">
    <property type="entry name" value="AAA_18"/>
    <property type="match status" value="1"/>
</dbReference>
<dbReference type="Proteomes" id="UP000255207">
    <property type="component" value="Unassembled WGS sequence"/>
</dbReference>
<name>A0A370LBZ6_9HYPH</name>
<comment type="caution">
    <text evidence="1">The sequence shown here is derived from an EMBL/GenBank/DDBJ whole genome shotgun (WGS) entry which is preliminary data.</text>
</comment>
<dbReference type="AlphaFoldDB" id="A0A370LBZ6"/>
<evidence type="ECO:0000313" key="1">
    <source>
        <dbReference type="EMBL" id="RDJ29350.1"/>
    </source>
</evidence>